<organism evidence="2 3">
    <name type="scientific">Rotaria sordida</name>
    <dbReference type="NCBI Taxonomy" id="392033"/>
    <lineage>
        <taxon>Eukaryota</taxon>
        <taxon>Metazoa</taxon>
        <taxon>Spiralia</taxon>
        <taxon>Gnathifera</taxon>
        <taxon>Rotifera</taxon>
        <taxon>Eurotatoria</taxon>
        <taxon>Bdelloidea</taxon>
        <taxon>Philodinida</taxon>
        <taxon>Philodinidae</taxon>
        <taxon>Rotaria</taxon>
    </lineage>
</organism>
<evidence type="ECO:0000256" key="1">
    <source>
        <dbReference type="SAM" id="MobiDB-lite"/>
    </source>
</evidence>
<protein>
    <submittedName>
        <fullName evidence="2">Uncharacterized protein</fullName>
    </submittedName>
</protein>
<feature type="region of interest" description="Disordered" evidence="1">
    <location>
        <begin position="1"/>
        <end position="27"/>
    </location>
</feature>
<dbReference type="Proteomes" id="UP000663836">
    <property type="component" value="Unassembled WGS sequence"/>
</dbReference>
<name>A0A820J3W6_9BILA</name>
<accession>A0A820J3W6</accession>
<reference evidence="2" key="1">
    <citation type="submission" date="2021-02" db="EMBL/GenBank/DDBJ databases">
        <authorList>
            <person name="Nowell W R."/>
        </authorList>
    </citation>
    <scope>NUCLEOTIDE SEQUENCE</scope>
</reference>
<comment type="caution">
    <text evidence="2">The sequence shown here is derived from an EMBL/GenBank/DDBJ whole genome shotgun (WGS) entry which is preliminary data.</text>
</comment>
<evidence type="ECO:0000313" key="3">
    <source>
        <dbReference type="Proteomes" id="UP000663836"/>
    </source>
</evidence>
<sequence>MSIDSNINSCTTGTPCQSSMESSPPNPLQLYLSSSSSSFVDDKLLHNESEKVSIISITATGQFLFIDHHPRFHSFVNDLYLFHTNY</sequence>
<dbReference type="EMBL" id="CAJOBD010041517">
    <property type="protein sequence ID" value="CAF4320986.1"/>
    <property type="molecule type" value="Genomic_DNA"/>
</dbReference>
<proteinExistence type="predicted"/>
<feature type="compositionally biased region" description="Polar residues" evidence="1">
    <location>
        <begin position="1"/>
        <end position="21"/>
    </location>
</feature>
<dbReference type="AlphaFoldDB" id="A0A820J3W6"/>
<gene>
    <name evidence="2" type="ORF">JBS370_LOCUS41020</name>
</gene>
<evidence type="ECO:0000313" key="2">
    <source>
        <dbReference type="EMBL" id="CAF4320986.1"/>
    </source>
</evidence>